<dbReference type="Pfam" id="PF13472">
    <property type="entry name" value="Lipase_GDSL_2"/>
    <property type="match status" value="1"/>
</dbReference>
<dbReference type="Gene3D" id="3.40.50.1110">
    <property type="entry name" value="SGNH hydrolase"/>
    <property type="match status" value="1"/>
</dbReference>
<dbReference type="PANTHER" id="PTHR30383">
    <property type="entry name" value="THIOESTERASE 1/PROTEASE 1/LYSOPHOSPHOLIPASE L1"/>
    <property type="match status" value="1"/>
</dbReference>
<name>A0ABS2GEW7_9FIRM</name>
<organism evidence="2 3">
    <name type="scientific">Veillonella magna</name>
    <dbReference type="NCBI Taxonomy" id="464322"/>
    <lineage>
        <taxon>Bacteria</taxon>
        <taxon>Bacillati</taxon>
        <taxon>Bacillota</taxon>
        <taxon>Negativicutes</taxon>
        <taxon>Veillonellales</taxon>
        <taxon>Veillonellaceae</taxon>
        <taxon>Veillonella</taxon>
    </lineage>
</organism>
<keyword evidence="2" id="KW-0378">Hydrolase</keyword>
<feature type="domain" description="SGNH hydrolase-type esterase" evidence="1">
    <location>
        <begin position="5"/>
        <end position="170"/>
    </location>
</feature>
<dbReference type="Proteomes" id="UP000707138">
    <property type="component" value="Unassembled WGS sequence"/>
</dbReference>
<accession>A0ABS2GEW7</accession>
<gene>
    <name evidence="2" type="ORF">H6A01_05155</name>
</gene>
<protein>
    <submittedName>
        <fullName evidence="2">SGNH/GDSL hydrolase family protein</fullName>
    </submittedName>
</protein>
<keyword evidence="3" id="KW-1185">Reference proteome</keyword>
<evidence type="ECO:0000313" key="2">
    <source>
        <dbReference type="EMBL" id="MBM6912711.1"/>
    </source>
</evidence>
<comment type="caution">
    <text evidence="2">The sequence shown here is derived from an EMBL/GenBank/DDBJ whole genome shotgun (WGS) entry which is preliminary data.</text>
</comment>
<dbReference type="RefSeq" id="WP_205087784.1">
    <property type="nucleotide sequence ID" value="NZ_JACJLA010000007.1"/>
</dbReference>
<evidence type="ECO:0000259" key="1">
    <source>
        <dbReference type="Pfam" id="PF13472"/>
    </source>
</evidence>
<dbReference type="EMBL" id="JACJLA010000007">
    <property type="protein sequence ID" value="MBM6912711.1"/>
    <property type="molecule type" value="Genomic_DNA"/>
</dbReference>
<evidence type="ECO:0000313" key="3">
    <source>
        <dbReference type="Proteomes" id="UP000707138"/>
    </source>
</evidence>
<dbReference type="InterPro" id="IPR036514">
    <property type="entry name" value="SGNH_hydro_sf"/>
</dbReference>
<dbReference type="PANTHER" id="PTHR30383:SF5">
    <property type="entry name" value="SGNH HYDROLASE-TYPE ESTERASE DOMAIN-CONTAINING PROTEIN"/>
    <property type="match status" value="1"/>
</dbReference>
<dbReference type="SUPFAM" id="SSF52266">
    <property type="entry name" value="SGNH hydrolase"/>
    <property type="match status" value="1"/>
</dbReference>
<proteinExistence type="predicted"/>
<dbReference type="InterPro" id="IPR013830">
    <property type="entry name" value="SGNH_hydro"/>
</dbReference>
<sequence length="195" mass="21959">MHILFLGDSLTRGYDVPYGQGWVELLEKKLYPHTCYNAGVDGASLQAITLLWERYRTQSSFGAVWVMGGTNDILQGRTADDCLRKIQSLIAMIQTDTKKRIPIIVGLPLPIEGGLDDEEKVMADYATKLEAYCREQDLPYVDFYGPLKEELRQGKGIFAGDVHPNARGYAMMYEIARPVMEFVLAHNKGHLVTML</sequence>
<dbReference type="GO" id="GO:0016787">
    <property type="term" value="F:hydrolase activity"/>
    <property type="evidence" value="ECO:0007669"/>
    <property type="project" value="UniProtKB-KW"/>
</dbReference>
<reference evidence="2 3" key="1">
    <citation type="journal article" date="2021" name="Sci. Rep.">
        <title>The distribution of antibiotic resistance genes in chicken gut microbiota commensals.</title>
        <authorList>
            <person name="Juricova H."/>
            <person name="Matiasovicova J."/>
            <person name="Kubasova T."/>
            <person name="Cejkova D."/>
            <person name="Rychlik I."/>
        </authorList>
    </citation>
    <scope>NUCLEOTIDE SEQUENCE [LARGE SCALE GENOMIC DNA]</scope>
    <source>
        <strain evidence="2 3">An537</strain>
    </source>
</reference>
<dbReference type="InterPro" id="IPR051532">
    <property type="entry name" value="Ester_Hydrolysis_Enzymes"/>
</dbReference>